<feature type="transmembrane region" description="Helical" evidence="7">
    <location>
        <begin position="72"/>
        <end position="94"/>
    </location>
</feature>
<evidence type="ECO:0000256" key="1">
    <source>
        <dbReference type="ARBA" id="ARBA00004141"/>
    </source>
</evidence>
<dbReference type="Ensembl" id="ENSAOWT00000012352.1">
    <property type="protein sequence ID" value="ENSAOWP00000010867.1"/>
    <property type="gene ID" value="ENSAOWG00000007471.1"/>
</dbReference>
<evidence type="ECO:0000256" key="6">
    <source>
        <dbReference type="ARBA" id="ARBA00023201"/>
    </source>
</evidence>
<feature type="transmembrane region" description="Helical" evidence="7">
    <location>
        <begin position="156"/>
        <end position="174"/>
    </location>
</feature>
<protein>
    <submittedName>
        <fullName evidence="8">Solute carrier family 13 member 2</fullName>
    </submittedName>
</protein>
<keyword evidence="6" id="KW-0406">Ion transport</keyword>
<reference evidence="8" key="1">
    <citation type="submission" date="2025-08" db="UniProtKB">
        <authorList>
            <consortium name="Ensembl"/>
        </authorList>
    </citation>
    <scope>IDENTIFICATION</scope>
</reference>
<evidence type="ECO:0000313" key="8">
    <source>
        <dbReference type="Ensembl" id="ENSAOWP00000010867.1"/>
    </source>
</evidence>
<evidence type="ECO:0000256" key="7">
    <source>
        <dbReference type="SAM" id="Phobius"/>
    </source>
</evidence>
<dbReference type="InterPro" id="IPR001898">
    <property type="entry name" value="SLC13A/DASS"/>
</dbReference>
<keyword evidence="6" id="KW-0813">Transport</keyword>
<evidence type="ECO:0000256" key="5">
    <source>
        <dbReference type="ARBA" id="ARBA00023136"/>
    </source>
</evidence>
<keyword evidence="5 7" id="KW-0472">Membrane</keyword>
<accession>A0A8B9PDH8</accession>
<proteinExistence type="inferred from homology"/>
<comment type="similarity">
    <text evidence="2">Belongs to the SLC13A/DASS transporter (TC 2.A.47) family. NADC subfamily.</text>
</comment>
<dbReference type="PANTHER" id="PTHR10283:SF82">
    <property type="entry name" value="SOLUTE CARRIER FAMILY 13 MEMBER 2"/>
    <property type="match status" value="1"/>
</dbReference>
<comment type="subcellular location">
    <subcellularLocation>
        <location evidence="1">Membrane</location>
        <topology evidence="1">Multi-pass membrane protein</topology>
    </subcellularLocation>
</comment>
<dbReference type="PANTHER" id="PTHR10283">
    <property type="entry name" value="SOLUTE CARRIER FAMILY 13 MEMBER"/>
    <property type="match status" value="1"/>
</dbReference>
<keyword evidence="3 7" id="KW-0812">Transmembrane</keyword>
<dbReference type="GO" id="GO:0015138">
    <property type="term" value="F:fumarate transmembrane transporter activity"/>
    <property type="evidence" value="ECO:0007669"/>
    <property type="project" value="TreeGrafter"/>
</dbReference>
<dbReference type="GO" id="GO:0017153">
    <property type="term" value="F:sodium:dicarboxylate symporter activity"/>
    <property type="evidence" value="ECO:0007669"/>
    <property type="project" value="TreeGrafter"/>
</dbReference>
<evidence type="ECO:0000256" key="3">
    <source>
        <dbReference type="ARBA" id="ARBA00022692"/>
    </source>
</evidence>
<sequence length="181" mass="20242">MALFWCTEALPLAVTAFFPVVLFPLMSIMDSTTVRHPFLDTNMLFIGGLLVAIAVENWNLHKRIALQVLLIIGVRPALLLMGFMIVTAFLSMWISNTATTAMMVPIAQAVLDQLHKSELESSPAEQVSENINKGFELQEESTKPDSSKVTEQKGEWVMADYCTLSILLFVCALLEQKRAHW</sequence>
<dbReference type="AlphaFoldDB" id="A0A8B9PDH8"/>
<dbReference type="Pfam" id="PF00939">
    <property type="entry name" value="Na_sulph_symp"/>
    <property type="match status" value="1"/>
</dbReference>
<keyword evidence="4 7" id="KW-1133">Transmembrane helix</keyword>
<dbReference type="GO" id="GO:0015141">
    <property type="term" value="F:succinate transmembrane transporter activity"/>
    <property type="evidence" value="ECO:0007669"/>
    <property type="project" value="TreeGrafter"/>
</dbReference>
<feature type="transmembrane region" description="Helical" evidence="7">
    <location>
        <begin position="9"/>
        <end position="29"/>
    </location>
</feature>
<dbReference type="GO" id="GO:0005886">
    <property type="term" value="C:plasma membrane"/>
    <property type="evidence" value="ECO:0007669"/>
    <property type="project" value="TreeGrafter"/>
</dbReference>
<reference evidence="8" key="2">
    <citation type="submission" date="2025-09" db="UniProtKB">
        <authorList>
            <consortium name="Ensembl"/>
        </authorList>
    </citation>
    <scope>IDENTIFICATION</scope>
</reference>
<keyword evidence="6" id="KW-0739">Sodium transport</keyword>
<dbReference type="Proteomes" id="UP000694424">
    <property type="component" value="Unplaced"/>
</dbReference>
<evidence type="ECO:0000256" key="2">
    <source>
        <dbReference type="ARBA" id="ARBA00006772"/>
    </source>
</evidence>
<keyword evidence="6" id="KW-0915">Sodium</keyword>
<feature type="transmembrane region" description="Helical" evidence="7">
    <location>
        <begin position="41"/>
        <end position="60"/>
    </location>
</feature>
<keyword evidence="9" id="KW-1185">Reference proteome</keyword>
<evidence type="ECO:0000256" key="4">
    <source>
        <dbReference type="ARBA" id="ARBA00022989"/>
    </source>
</evidence>
<organism evidence="8 9">
    <name type="scientific">Apteryx owenii</name>
    <name type="common">Little spotted kiwi</name>
    <dbReference type="NCBI Taxonomy" id="8824"/>
    <lineage>
        <taxon>Eukaryota</taxon>
        <taxon>Metazoa</taxon>
        <taxon>Chordata</taxon>
        <taxon>Craniata</taxon>
        <taxon>Vertebrata</taxon>
        <taxon>Euteleostomi</taxon>
        <taxon>Archelosauria</taxon>
        <taxon>Archosauria</taxon>
        <taxon>Dinosauria</taxon>
        <taxon>Saurischia</taxon>
        <taxon>Theropoda</taxon>
        <taxon>Coelurosauria</taxon>
        <taxon>Aves</taxon>
        <taxon>Palaeognathae</taxon>
        <taxon>Apterygiformes</taxon>
        <taxon>Apterygidae</taxon>
        <taxon>Apteryx</taxon>
    </lineage>
</organism>
<evidence type="ECO:0000313" key="9">
    <source>
        <dbReference type="Proteomes" id="UP000694424"/>
    </source>
</evidence>
<dbReference type="GO" id="GO:0071285">
    <property type="term" value="P:cellular response to lithium ion"/>
    <property type="evidence" value="ECO:0007669"/>
    <property type="project" value="TreeGrafter"/>
</dbReference>
<name>A0A8B9PDH8_APTOW</name>
<dbReference type="GO" id="GO:0015139">
    <property type="term" value="F:alpha-ketoglutarate transmembrane transporter activity"/>
    <property type="evidence" value="ECO:0007669"/>
    <property type="project" value="TreeGrafter"/>
</dbReference>